<reference evidence="11 12" key="1">
    <citation type="submission" date="2019-09" db="EMBL/GenBank/DDBJ databases">
        <title>Whole genome sequences of isolates from the Mars Exploration Rovers.</title>
        <authorList>
            <person name="Seuylemezian A."/>
            <person name="Vaishampayan P."/>
        </authorList>
    </citation>
    <scope>NUCLEOTIDE SEQUENCE [LARGE SCALE GENOMIC DNA]</scope>
    <source>
        <strain evidence="11 12">MER_TA_151</strain>
    </source>
</reference>
<evidence type="ECO:0000256" key="6">
    <source>
        <dbReference type="ARBA" id="ARBA00022989"/>
    </source>
</evidence>
<evidence type="ECO:0000256" key="4">
    <source>
        <dbReference type="ARBA" id="ARBA00022692"/>
    </source>
</evidence>
<comment type="caution">
    <text evidence="11">The sequence shown here is derived from an EMBL/GenBank/DDBJ whole genome shotgun (WGS) entry which is preliminary data.</text>
</comment>
<dbReference type="PIRSF" id="PIRSF000850">
    <property type="entry name" value="Phospholipase_D_PSS"/>
    <property type="match status" value="1"/>
</dbReference>
<keyword evidence="4 9" id="KW-0812">Transmembrane</keyword>
<dbReference type="NCBIfam" id="TIGR04265">
    <property type="entry name" value="bac_cardiolipin"/>
    <property type="match status" value="1"/>
</dbReference>
<dbReference type="Gene3D" id="3.30.870.10">
    <property type="entry name" value="Endonuclease Chain A"/>
    <property type="match status" value="2"/>
</dbReference>
<evidence type="ECO:0000256" key="5">
    <source>
        <dbReference type="ARBA" id="ARBA00022737"/>
    </source>
</evidence>
<dbReference type="InterPro" id="IPR001736">
    <property type="entry name" value="PLipase_D/transphosphatidylase"/>
</dbReference>
<dbReference type="RefSeq" id="WP_150437945.1">
    <property type="nucleotide sequence ID" value="NZ_VYKL01000001.1"/>
</dbReference>
<feature type="transmembrane region" description="Helical" evidence="9">
    <location>
        <begin position="6"/>
        <end position="24"/>
    </location>
</feature>
<dbReference type="InterPro" id="IPR022924">
    <property type="entry name" value="Cardiolipin_synthase"/>
</dbReference>
<dbReference type="EMBL" id="VYKL01000001">
    <property type="protein sequence ID" value="KAA9032817.1"/>
    <property type="molecule type" value="Genomic_DNA"/>
</dbReference>
<keyword evidence="3" id="KW-0808">Transferase</keyword>
<gene>
    <name evidence="11" type="primary">cls</name>
    <name evidence="11" type="ORF">F4V44_00050</name>
</gene>
<evidence type="ECO:0000259" key="10">
    <source>
        <dbReference type="PROSITE" id="PS50035"/>
    </source>
</evidence>
<dbReference type="GO" id="GO:0032049">
    <property type="term" value="P:cardiolipin biosynthetic process"/>
    <property type="evidence" value="ECO:0007669"/>
    <property type="project" value="UniProtKB-UniRule"/>
</dbReference>
<keyword evidence="5" id="KW-0677">Repeat</keyword>
<evidence type="ECO:0000313" key="12">
    <source>
        <dbReference type="Proteomes" id="UP000326671"/>
    </source>
</evidence>
<keyword evidence="7 9" id="KW-0472">Membrane</keyword>
<dbReference type="OrthoDB" id="9762009at2"/>
<dbReference type="AlphaFoldDB" id="A0A5J5I8I8"/>
<comment type="subcellular location">
    <subcellularLocation>
        <location evidence="1">Cell membrane</location>
    </subcellularLocation>
</comment>
<evidence type="ECO:0000256" key="1">
    <source>
        <dbReference type="ARBA" id="ARBA00004236"/>
    </source>
</evidence>
<dbReference type="CDD" id="cd09110">
    <property type="entry name" value="PLDc_CLS_1"/>
    <property type="match status" value="1"/>
</dbReference>
<dbReference type="CDD" id="cd09112">
    <property type="entry name" value="PLDc_CLS_2"/>
    <property type="match status" value="1"/>
</dbReference>
<keyword evidence="2" id="KW-1003">Cell membrane</keyword>
<keyword evidence="12" id="KW-1185">Reference proteome</keyword>
<dbReference type="PANTHER" id="PTHR21248:SF7">
    <property type="entry name" value="MINOR CARDIOLIPIN SYNTHASE CLSB"/>
    <property type="match status" value="1"/>
</dbReference>
<dbReference type="SMART" id="SM00155">
    <property type="entry name" value="PLDc"/>
    <property type="match status" value="2"/>
</dbReference>
<evidence type="ECO:0000256" key="8">
    <source>
        <dbReference type="NCBIfam" id="TIGR04265"/>
    </source>
</evidence>
<proteinExistence type="predicted"/>
<evidence type="ECO:0000256" key="7">
    <source>
        <dbReference type="ARBA" id="ARBA00023136"/>
    </source>
</evidence>
<evidence type="ECO:0000256" key="2">
    <source>
        <dbReference type="ARBA" id="ARBA00022475"/>
    </source>
</evidence>
<feature type="domain" description="PLD phosphodiesterase" evidence="10">
    <location>
        <begin position="141"/>
        <end position="168"/>
    </location>
</feature>
<dbReference type="SUPFAM" id="SSF56024">
    <property type="entry name" value="Phospholipase D/nuclease"/>
    <property type="match status" value="2"/>
</dbReference>
<dbReference type="Pfam" id="PF13091">
    <property type="entry name" value="PLDc_2"/>
    <property type="match status" value="2"/>
</dbReference>
<dbReference type="Proteomes" id="UP000326671">
    <property type="component" value="Unassembled WGS sequence"/>
</dbReference>
<accession>A0A5J5I8I8</accession>
<dbReference type="GO" id="GO:0008808">
    <property type="term" value="F:cardiolipin synthase activity"/>
    <property type="evidence" value="ECO:0007669"/>
    <property type="project" value="UniProtKB-UniRule"/>
</dbReference>
<dbReference type="EC" id="2.7.8.-" evidence="8"/>
<evidence type="ECO:0000313" key="11">
    <source>
        <dbReference type="EMBL" id="KAA9032817.1"/>
    </source>
</evidence>
<protein>
    <recommendedName>
        <fullName evidence="8">Cardiolipin synthase</fullName>
        <ecNumber evidence="8">2.7.8.-</ecNumber>
    </recommendedName>
</protein>
<evidence type="ECO:0000256" key="3">
    <source>
        <dbReference type="ARBA" id="ARBA00022679"/>
    </source>
</evidence>
<evidence type="ECO:0000256" key="9">
    <source>
        <dbReference type="SAM" id="Phobius"/>
    </source>
</evidence>
<sequence length="400" mass="46750">METFFIIIGVLYVVVLYFFVDFSLGRKIHLKKLQLQHFPDRYSDIQMFTSGPELFADLFAELKEAQKHIHILFYIVKKDRISSEFLSLLKKKADEGIEVRLMLDWIGSLKAKRSISRELQGSRVELVFCKAPRPPFFFYSSQVRNHRKITVIDGKIGYLGGFNIGKEYINLNPKLSPWRDYHLKIIGEGVQDLQHMFLRDWEEAARVRLTQNEAYFPHLEKGKYRHKLIPSEGFYLEQTFSSLINGAKQCIMIGTPYFIPGKRLFHDLQSALKRGVKLEILVPSNPDHALVKEASYQYLRKLLDLGATVYQYQNGFFHSKILIIDDKVCDVGTANFDKRSFYLNHEMNCYTYDPHYIEKIRGVLKQDQSESKLISQQDISMLNPWTFCKEMVARSISLFL</sequence>
<name>A0A5J5I8I8_9BACI</name>
<organism evidence="11 12">
    <name type="scientific">Niallia endozanthoxylica</name>
    <dbReference type="NCBI Taxonomy" id="2036016"/>
    <lineage>
        <taxon>Bacteria</taxon>
        <taxon>Bacillati</taxon>
        <taxon>Bacillota</taxon>
        <taxon>Bacilli</taxon>
        <taxon>Bacillales</taxon>
        <taxon>Bacillaceae</taxon>
        <taxon>Niallia</taxon>
    </lineage>
</organism>
<dbReference type="PROSITE" id="PS50035">
    <property type="entry name" value="PLD"/>
    <property type="match status" value="2"/>
</dbReference>
<feature type="domain" description="PLD phosphodiesterase" evidence="10">
    <location>
        <begin position="313"/>
        <end position="340"/>
    </location>
</feature>
<keyword evidence="6 9" id="KW-1133">Transmembrane helix</keyword>
<dbReference type="GO" id="GO:0005886">
    <property type="term" value="C:plasma membrane"/>
    <property type="evidence" value="ECO:0007669"/>
    <property type="project" value="UniProtKB-SubCell"/>
</dbReference>
<dbReference type="InterPro" id="IPR025202">
    <property type="entry name" value="PLD-like_dom"/>
</dbReference>
<dbReference type="PANTHER" id="PTHR21248">
    <property type="entry name" value="CARDIOLIPIN SYNTHASE"/>
    <property type="match status" value="1"/>
</dbReference>